<dbReference type="InterPro" id="IPR058512">
    <property type="entry name" value="DUF8199"/>
</dbReference>
<dbReference type="Proteomes" id="UP000220133">
    <property type="component" value="Chromosome"/>
</dbReference>
<dbReference type="AlphaFoldDB" id="A0A291QP95"/>
<gene>
    <name evidence="1" type="ORF">COR50_00460</name>
</gene>
<protein>
    <submittedName>
        <fullName evidence="1">Uncharacterized protein</fullName>
    </submittedName>
</protein>
<dbReference type="EMBL" id="CP023777">
    <property type="protein sequence ID" value="ATL45751.1"/>
    <property type="molecule type" value="Genomic_DNA"/>
</dbReference>
<name>A0A291QP95_9BACT</name>
<organism evidence="1 2">
    <name type="scientific">Chitinophaga caeni</name>
    <dbReference type="NCBI Taxonomy" id="2029983"/>
    <lineage>
        <taxon>Bacteria</taxon>
        <taxon>Pseudomonadati</taxon>
        <taxon>Bacteroidota</taxon>
        <taxon>Chitinophagia</taxon>
        <taxon>Chitinophagales</taxon>
        <taxon>Chitinophagaceae</taxon>
        <taxon>Chitinophaga</taxon>
    </lineage>
</organism>
<accession>A0A291QP95</accession>
<reference evidence="1 2" key="1">
    <citation type="submission" date="2017-10" db="EMBL/GenBank/DDBJ databases">
        <title>Paenichitinophaga pekingensis gen. nov., sp. nov., isolated from activated sludge.</title>
        <authorList>
            <person name="Jin D."/>
            <person name="Kong X."/>
            <person name="Deng Y."/>
            <person name="Bai Z."/>
        </authorList>
    </citation>
    <scope>NUCLEOTIDE SEQUENCE [LARGE SCALE GENOMIC DNA]</scope>
    <source>
        <strain evidence="1 2">13</strain>
    </source>
</reference>
<dbReference type="KEGG" id="cbae:COR50_00460"/>
<dbReference type="Pfam" id="PF26622">
    <property type="entry name" value="DUF8199"/>
    <property type="match status" value="1"/>
</dbReference>
<proteinExistence type="predicted"/>
<sequence>MGKLAKVSWFEESNICSKCGAKKSTKKSCCSDDSIMVKTVDHTAGDTIHLPVEFISDLPPKLWAPIQDIYIPVLVQNRLPWVHGPPGRTCLTPVYLLNCNFLI</sequence>
<keyword evidence="2" id="KW-1185">Reference proteome</keyword>
<evidence type="ECO:0000313" key="1">
    <source>
        <dbReference type="EMBL" id="ATL45751.1"/>
    </source>
</evidence>
<evidence type="ECO:0000313" key="2">
    <source>
        <dbReference type="Proteomes" id="UP000220133"/>
    </source>
</evidence>